<dbReference type="InterPro" id="IPR050600">
    <property type="entry name" value="SETD3_SETD6_MTase"/>
</dbReference>
<dbReference type="InterPro" id="IPR046341">
    <property type="entry name" value="SET_dom_sf"/>
</dbReference>
<reference evidence="1" key="1">
    <citation type="submission" date="2020-11" db="EMBL/GenBank/DDBJ databases">
        <authorList>
            <person name="Tran Van P."/>
        </authorList>
    </citation>
    <scope>NUCLEOTIDE SEQUENCE</scope>
</reference>
<gene>
    <name evidence="1" type="ORF">DSTB1V02_LOCUS10186</name>
</gene>
<keyword evidence="2" id="KW-1185">Reference proteome</keyword>
<dbReference type="Gene3D" id="3.90.1410.10">
    <property type="entry name" value="set domain protein methyltransferase, domain 1"/>
    <property type="match status" value="1"/>
</dbReference>
<accession>A0A7R9AAE9</accession>
<sequence length="389" mass="44260">MRLGRAGRQRGRRKRGQSTDHMERLRVWLRERGWSEDVRLKAARFPTTGRGLQAITSIDGGSTIVSIPAECIIVPGTVDRSPIGGMVKELPAALKLCAFLLFERIQGHSSIWGPYLATLPKSYTNLAYMNDAVDSLPAVVRDAFLRQRQEIDNSLGLLRSALDISFARWEFEWTWFTVNTRVVSLDDTVALVPYLDLFNHSPFVQTRAGFSSERGYFLTIDRPFSCGRQVFINYGPHDNMKLLLEYGFVVEGNPNDVVRFTLDDIREACGSFSVHFRKFALWDIEEGLVCDRSGPSWMLERVVQTACLGLPLEPQVVFRSELDVSLVLRSQVCQVLHQLLSMKLEYYLVQTHDCANSRQKTILLALLHEHIKILKKGLFVVEKMQTPQP</sequence>
<name>A0A7R9AAE9_9CRUS</name>
<dbReference type="PANTHER" id="PTHR13271">
    <property type="entry name" value="UNCHARACTERIZED PUTATIVE METHYLTRANSFERASE"/>
    <property type="match status" value="1"/>
</dbReference>
<dbReference type="CDD" id="cd19177">
    <property type="entry name" value="SET_SETD4"/>
    <property type="match status" value="1"/>
</dbReference>
<dbReference type="GO" id="GO:0016279">
    <property type="term" value="F:protein-lysine N-methyltransferase activity"/>
    <property type="evidence" value="ECO:0007669"/>
    <property type="project" value="InterPro"/>
</dbReference>
<dbReference type="EMBL" id="CAJPEV010002843">
    <property type="protein sequence ID" value="CAG0898195.1"/>
    <property type="molecule type" value="Genomic_DNA"/>
</dbReference>
<dbReference type="PANTHER" id="PTHR13271:SF151">
    <property type="entry name" value="SET DOMAIN-CONTAINING PROTEIN 4"/>
    <property type="match status" value="1"/>
</dbReference>
<protein>
    <recommendedName>
        <fullName evidence="3">SET domain-containing protein</fullName>
    </recommendedName>
</protein>
<dbReference type="InterPro" id="IPR044429">
    <property type="entry name" value="SETD4_SET"/>
</dbReference>
<evidence type="ECO:0008006" key="3">
    <source>
        <dbReference type="Google" id="ProtNLM"/>
    </source>
</evidence>
<evidence type="ECO:0000313" key="2">
    <source>
        <dbReference type="Proteomes" id="UP000677054"/>
    </source>
</evidence>
<dbReference type="SUPFAM" id="SSF82199">
    <property type="entry name" value="SET domain"/>
    <property type="match status" value="1"/>
</dbReference>
<dbReference type="Proteomes" id="UP000677054">
    <property type="component" value="Unassembled WGS sequence"/>
</dbReference>
<proteinExistence type="predicted"/>
<dbReference type="OrthoDB" id="6381989at2759"/>
<dbReference type="AlphaFoldDB" id="A0A7R9AAE9"/>
<organism evidence="1">
    <name type="scientific">Darwinula stevensoni</name>
    <dbReference type="NCBI Taxonomy" id="69355"/>
    <lineage>
        <taxon>Eukaryota</taxon>
        <taxon>Metazoa</taxon>
        <taxon>Ecdysozoa</taxon>
        <taxon>Arthropoda</taxon>
        <taxon>Crustacea</taxon>
        <taxon>Oligostraca</taxon>
        <taxon>Ostracoda</taxon>
        <taxon>Podocopa</taxon>
        <taxon>Podocopida</taxon>
        <taxon>Darwinulocopina</taxon>
        <taxon>Darwinuloidea</taxon>
        <taxon>Darwinulidae</taxon>
        <taxon>Darwinula</taxon>
    </lineage>
</organism>
<dbReference type="EMBL" id="LR902360">
    <property type="protein sequence ID" value="CAD7250410.1"/>
    <property type="molecule type" value="Genomic_DNA"/>
</dbReference>
<evidence type="ECO:0000313" key="1">
    <source>
        <dbReference type="EMBL" id="CAD7250410.1"/>
    </source>
</evidence>